<sequence>MPNVSATPGHNPPVSAASHESLRDSAIDQLKDFTRRFDDDNCPADHVIDDFMRNFDFTELLGPELRGLSEEKKEKVLRAAARCHVASFGRGREFLAKCNQLHLADEDSAALFGALPAESRAAMIADAWVGDHGQIVFPFPDIELRIPLGRTSLGTGEGALTMPEIRQLLMEHEGQCHWLLEIFPARIKGLDAHIPDTETCHVWNDLIDQFIDRKPIAEFSEERGVLGALASTLKKLTDCADARGCGEEFPMVRMLTNSAEAYFLARNHRSCGTALLDLATSHVRKLECDAAVGAIKLAASVFARNALALWEGGRYAEAVVNQQMAVSAYLGEAVVIQDLAMNGYLRRIKLGGASSMSPGPTTGADDEIVPLPKLVEHISQSDFKVAWENRRVETVEMGSQLMWDLTMEGMTRRLGKLRAQKFVHDPSN</sequence>
<gene>
    <name evidence="2" type="ORF">PAN31117_00552</name>
</gene>
<protein>
    <submittedName>
        <fullName evidence="2">Uncharacterized protein</fullName>
    </submittedName>
</protein>
<dbReference type="AlphaFoldDB" id="A0A5E4ZMA1"/>
<dbReference type="Proteomes" id="UP000383122">
    <property type="component" value="Unassembled WGS sequence"/>
</dbReference>
<dbReference type="RefSeq" id="WP_150736818.1">
    <property type="nucleotide sequence ID" value="NZ_CABPSP010000001.1"/>
</dbReference>
<feature type="region of interest" description="Disordered" evidence="1">
    <location>
        <begin position="1"/>
        <end position="21"/>
    </location>
</feature>
<accession>A0A5E4ZMA1</accession>
<reference evidence="2 3" key="1">
    <citation type="submission" date="2019-08" db="EMBL/GenBank/DDBJ databases">
        <authorList>
            <person name="Peeters C."/>
        </authorList>
    </citation>
    <scope>NUCLEOTIDE SEQUENCE [LARGE SCALE GENOMIC DNA]</scope>
    <source>
        <strain evidence="2 3">LMG 31117</strain>
    </source>
</reference>
<evidence type="ECO:0000256" key="1">
    <source>
        <dbReference type="SAM" id="MobiDB-lite"/>
    </source>
</evidence>
<proteinExistence type="predicted"/>
<organism evidence="2 3">
    <name type="scientific">Pandoraea anapnoica</name>
    <dbReference type="NCBI Taxonomy" id="2508301"/>
    <lineage>
        <taxon>Bacteria</taxon>
        <taxon>Pseudomonadati</taxon>
        <taxon>Pseudomonadota</taxon>
        <taxon>Betaproteobacteria</taxon>
        <taxon>Burkholderiales</taxon>
        <taxon>Burkholderiaceae</taxon>
        <taxon>Pandoraea</taxon>
    </lineage>
</organism>
<name>A0A5E4ZMA1_9BURK</name>
<dbReference type="OrthoDB" id="8936910at2"/>
<keyword evidence="3" id="KW-1185">Reference proteome</keyword>
<evidence type="ECO:0000313" key="2">
    <source>
        <dbReference type="EMBL" id="VVE61363.1"/>
    </source>
</evidence>
<evidence type="ECO:0000313" key="3">
    <source>
        <dbReference type="Proteomes" id="UP000383122"/>
    </source>
</evidence>
<dbReference type="EMBL" id="CABPSP010000001">
    <property type="protein sequence ID" value="VVE61363.1"/>
    <property type="molecule type" value="Genomic_DNA"/>
</dbReference>